<dbReference type="SUPFAM" id="SSF52540">
    <property type="entry name" value="P-loop containing nucleoside triphosphate hydrolases"/>
    <property type="match status" value="2"/>
</dbReference>
<dbReference type="EMBL" id="KN848064">
    <property type="protein sequence ID" value="KIY02037.1"/>
    <property type="molecule type" value="Genomic_DNA"/>
</dbReference>
<evidence type="ECO:0000256" key="6">
    <source>
        <dbReference type="ARBA" id="ARBA00022806"/>
    </source>
</evidence>
<feature type="domain" description="Helicase ATP-binding" evidence="12">
    <location>
        <begin position="485"/>
        <end position="673"/>
    </location>
</feature>
<dbReference type="GO" id="GO:0005737">
    <property type="term" value="C:cytoplasm"/>
    <property type="evidence" value="ECO:0007669"/>
    <property type="project" value="TreeGrafter"/>
</dbReference>
<dbReference type="Pfam" id="PF00176">
    <property type="entry name" value="SNF2-rel_dom"/>
    <property type="match status" value="1"/>
</dbReference>
<dbReference type="InterPro" id="IPR013083">
    <property type="entry name" value="Znf_RING/FYVE/PHD"/>
</dbReference>
<dbReference type="SMART" id="SM00487">
    <property type="entry name" value="DEXDc"/>
    <property type="match status" value="1"/>
</dbReference>
<dbReference type="Pfam" id="PF13445">
    <property type="entry name" value="zf-RING_UBOX"/>
    <property type="match status" value="1"/>
</dbReference>
<dbReference type="InterPro" id="IPR001841">
    <property type="entry name" value="Znf_RING"/>
</dbReference>
<keyword evidence="5" id="KW-0378">Hydrolase</keyword>
<evidence type="ECO:0000256" key="9">
    <source>
        <dbReference type="PROSITE-ProRule" id="PRU00175"/>
    </source>
</evidence>
<protein>
    <recommendedName>
        <fullName evidence="16">SWI/SNF family DNA-dependent ATPase Ris1</fullName>
    </recommendedName>
</protein>
<dbReference type="SUPFAM" id="SSF57850">
    <property type="entry name" value="RING/U-box"/>
    <property type="match status" value="1"/>
</dbReference>
<dbReference type="Gene3D" id="3.40.50.10810">
    <property type="entry name" value="Tandem AAA-ATPase domain"/>
    <property type="match status" value="1"/>
</dbReference>
<proteinExistence type="inferred from homology"/>
<feature type="region of interest" description="Disordered" evidence="10">
    <location>
        <begin position="58"/>
        <end position="164"/>
    </location>
</feature>
<evidence type="ECO:0000256" key="4">
    <source>
        <dbReference type="ARBA" id="ARBA00022771"/>
    </source>
</evidence>
<evidence type="ECO:0000313" key="15">
    <source>
        <dbReference type="Proteomes" id="UP000053411"/>
    </source>
</evidence>
<comment type="similarity">
    <text evidence="1">Belongs to the SNF2/RAD54 helicase family.</text>
</comment>
<dbReference type="STRING" id="1442371.A0A0D2IYB0"/>
<dbReference type="PROSITE" id="PS50089">
    <property type="entry name" value="ZF_RING_2"/>
    <property type="match status" value="1"/>
</dbReference>
<gene>
    <name evidence="14" type="ORF">Z520_02175</name>
</gene>
<feature type="domain" description="Helicase C-terminal" evidence="13">
    <location>
        <begin position="1018"/>
        <end position="1185"/>
    </location>
</feature>
<evidence type="ECO:0000259" key="13">
    <source>
        <dbReference type="PROSITE" id="PS51194"/>
    </source>
</evidence>
<dbReference type="Gene3D" id="3.40.50.300">
    <property type="entry name" value="P-loop containing nucleotide triphosphate hydrolases"/>
    <property type="match status" value="1"/>
</dbReference>
<dbReference type="PANTHER" id="PTHR45626">
    <property type="entry name" value="TRANSCRIPTION TERMINATION FACTOR 2-RELATED"/>
    <property type="match status" value="1"/>
</dbReference>
<dbReference type="Gene3D" id="3.30.40.10">
    <property type="entry name" value="Zinc/RING finger domain, C3HC4 (zinc finger)"/>
    <property type="match status" value="1"/>
</dbReference>
<dbReference type="InterPro" id="IPR038718">
    <property type="entry name" value="SNF2-like_sf"/>
</dbReference>
<feature type="region of interest" description="Disordered" evidence="10">
    <location>
        <begin position="906"/>
        <end position="993"/>
    </location>
</feature>
<dbReference type="InterPro" id="IPR027370">
    <property type="entry name" value="Znf-RING_euk"/>
</dbReference>
<feature type="region of interest" description="Disordered" evidence="10">
    <location>
        <begin position="393"/>
        <end position="430"/>
    </location>
</feature>
<dbReference type="GO" id="GO:0000724">
    <property type="term" value="P:double-strand break repair via homologous recombination"/>
    <property type="evidence" value="ECO:0007669"/>
    <property type="project" value="TreeGrafter"/>
</dbReference>
<evidence type="ECO:0000256" key="3">
    <source>
        <dbReference type="ARBA" id="ARBA00022741"/>
    </source>
</evidence>
<feature type="compositionally biased region" description="Polar residues" evidence="10">
    <location>
        <begin position="264"/>
        <end position="299"/>
    </location>
</feature>
<dbReference type="GO" id="GO:0008270">
    <property type="term" value="F:zinc ion binding"/>
    <property type="evidence" value="ECO:0007669"/>
    <property type="project" value="UniProtKB-KW"/>
</dbReference>
<dbReference type="RefSeq" id="XP_016636159.1">
    <property type="nucleotide sequence ID" value="XM_016772689.1"/>
</dbReference>
<keyword evidence="6" id="KW-0347">Helicase</keyword>
<dbReference type="InterPro" id="IPR027417">
    <property type="entry name" value="P-loop_NTPase"/>
</dbReference>
<evidence type="ECO:0008006" key="16">
    <source>
        <dbReference type="Google" id="ProtNLM"/>
    </source>
</evidence>
<dbReference type="InterPro" id="IPR050628">
    <property type="entry name" value="SNF2_RAD54_helicase_TF"/>
</dbReference>
<dbReference type="SMART" id="SM00184">
    <property type="entry name" value="RING"/>
    <property type="match status" value="1"/>
</dbReference>
<feature type="compositionally biased region" description="Polar residues" evidence="10">
    <location>
        <begin position="331"/>
        <end position="341"/>
    </location>
</feature>
<keyword evidence="2" id="KW-0479">Metal-binding</keyword>
<evidence type="ECO:0000256" key="7">
    <source>
        <dbReference type="ARBA" id="ARBA00022833"/>
    </source>
</evidence>
<feature type="compositionally biased region" description="Basic and acidic residues" evidence="10">
    <location>
        <begin position="980"/>
        <end position="993"/>
    </location>
</feature>
<dbReference type="PROSITE" id="PS51192">
    <property type="entry name" value="HELICASE_ATP_BIND_1"/>
    <property type="match status" value="1"/>
</dbReference>
<feature type="region of interest" description="Disordered" evidence="10">
    <location>
        <begin position="264"/>
        <end position="348"/>
    </location>
</feature>
<evidence type="ECO:0000256" key="1">
    <source>
        <dbReference type="ARBA" id="ARBA00007025"/>
    </source>
</evidence>
<dbReference type="Pfam" id="PF00271">
    <property type="entry name" value="Helicase_C"/>
    <property type="match status" value="1"/>
</dbReference>
<dbReference type="InterPro" id="IPR000330">
    <property type="entry name" value="SNF2_N"/>
</dbReference>
<dbReference type="GeneID" id="27707921"/>
<evidence type="ECO:0000256" key="2">
    <source>
        <dbReference type="ARBA" id="ARBA00022723"/>
    </source>
</evidence>
<dbReference type="InterPro" id="IPR001650">
    <property type="entry name" value="Helicase_C-like"/>
</dbReference>
<dbReference type="GO" id="GO:0004386">
    <property type="term" value="F:helicase activity"/>
    <property type="evidence" value="ECO:0007669"/>
    <property type="project" value="UniProtKB-KW"/>
</dbReference>
<feature type="compositionally biased region" description="Polar residues" evidence="10">
    <location>
        <begin position="97"/>
        <end position="107"/>
    </location>
</feature>
<dbReference type="GO" id="GO:0008094">
    <property type="term" value="F:ATP-dependent activity, acting on DNA"/>
    <property type="evidence" value="ECO:0007669"/>
    <property type="project" value="TreeGrafter"/>
</dbReference>
<feature type="compositionally biased region" description="Low complexity" evidence="10">
    <location>
        <begin position="141"/>
        <end position="164"/>
    </location>
</feature>
<dbReference type="InterPro" id="IPR017907">
    <property type="entry name" value="Znf_RING_CS"/>
</dbReference>
<dbReference type="OrthoDB" id="423559at2759"/>
<dbReference type="AlphaFoldDB" id="A0A0D2IYB0"/>
<dbReference type="PANTHER" id="PTHR45626:SF16">
    <property type="entry name" value="ATP-DEPENDENT HELICASE ULS1"/>
    <property type="match status" value="1"/>
</dbReference>
<dbReference type="InterPro" id="IPR049730">
    <property type="entry name" value="SNF2/RAD54-like_C"/>
</dbReference>
<dbReference type="GO" id="GO:0005524">
    <property type="term" value="F:ATP binding"/>
    <property type="evidence" value="ECO:0007669"/>
    <property type="project" value="UniProtKB-KW"/>
</dbReference>
<evidence type="ECO:0000259" key="11">
    <source>
        <dbReference type="PROSITE" id="PS50089"/>
    </source>
</evidence>
<sequence>MDNITDPALRVEIEDLRDEIALKETILESLEENACDNSEDEELRHTTQKELRRLQKHLRALLPPPKQEHHDGLPLRKSGQTSEAVTNERPASRHSDNAQQHDSNLSSHLMPPPNHELPNRKRLRQDSLDNGGPETSKSRRTSPSPGSANTAAPSPAASSASLGSLDDPFADPLFGGFSREEIELNQDFWKRREHQVEQEESDARLAERLSQEWAQDAGSDTTQAVGARPSDYTQSFFKTDGSINRFPTSQHSYIGDSTRQLQPIQTDGSINRSPAYQPSYSGSSTRQFQPVKTDGSINRSPAYRPSYTAPAYQPSFSADSHRQLQPVKPEPSTNNTQSLLSVKSEVSDPRAIKADPGFTFPLAMPGAFPPGPSYSSVGGRQVYNFMPSTPHNYLTISDSSDDDSRPSSLPGRPDMPLPSSSFPTPSAYSSYGYQDEAQTQEQLMELLRQIRPDEELTADQIPQQPPGLKAILMPHQLSGVAWMKRMEEGTNKGGILADDMGLGKTLQSIALMLERPPAPDKHCPTLIVAPVALMHQWKREIEKMVRPRFRMNVFILHGDSRKATWAALKAYDVILTTYGLLTSELKRKKTLDEKVKNLKDWHPSVYEDCPILGDRSRFHRVILDEAQNIKNRDAKASLAACRIQAEYRWALTGTPMQNSTEEIFSLIRFTRIAPYNNWENFRRAIGGPLHKKNRNASARETAMKTLQALLRAILLRRTKQSKIHGRPILQLPPKETREDRVPFDEDQLEFYTALETSAQIQVNKYLQKGTLGRNYSEALVLLLRLRQACCHPALVVASRDFIQLPGGELDTEALIRNAEQLDAKVVERLKQLGAYECPICFDVAENPAVFFCGHAICGDCLNQLVEQATNDNNGAPPVCPQCRARIDVNNVTDYTSFLRVHCPDRVEAQEQKDDDADSNSDSDDYSSGSSDEGDDLGGFIVYDDVEDDSGDESNKQSDRPSSKAKSKKGKERSRSKSRPRVREPLKSLAQLRKEGLRNKAAKRKYLKRLQKNFHPSVKITRTIELLEEIKTKGENDKTIIFSNFTSFLDLVELPLWRHKDFSKYVRYDGSMSAKDRNDAVLEFTDNPHCKVILVSLRAGNAGLNLTAANHVIMLDPFWNPFVEYQAADRCYRIGQTKDVTIHRVLIGEGDSEKPFGSAGSTVEDRILQLQERKRELVETALDESAGRAVSRLGVRELGYLFGLNAL</sequence>
<keyword evidence="15" id="KW-1185">Reference proteome</keyword>
<keyword evidence="8" id="KW-0067">ATP-binding</keyword>
<evidence type="ECO:0000256" key="10">
    <source>
        <dbReference type="SAM" id="MobiDB-lite"/>
    </source>
</evidence>
<feature type="domain" description="RING-type" evidence="11">
    <location>
        <begin position="837"/>
        <end position="883"/>
    </location>
</feature>
<evidence type="ECO:0000313" key="14">
    <source>
        <dbReference type="EMBL" id="KIY02037.1"/>
    </source>
</evidence>
<dbReference type="GO" id="GO:0005634">
    <property type="term" value="C:nucleus"/>
    <property type="evidence" value="ECO:0007669"/>
    <property type="project" value="TreeGrafter"/>
</dbReference>
<dbReference type="VEuPathDB" id="FungiDB:Z520_02175"/>
<keyword evidence="7" id="KW-0862">Zinc</keyword>
<dbReference type="SMART" id="SM00490">
    <property type="entry name" value="HELICc"/>
    <property type="match status" value="1"/>
</dbReference>
<accession>A0A0D2IYB0</accession>
<dbReference type="InterPro" id="IPR014001">
    <property type="entry name" value="Helicase_ATP-bd"/>
</dbReference>
<dbReference type="CDD" id="cd18793">
    <property type="entry name" value="SF2_C_SNF"/>
    <property type="match status" value="1"/>
</dbReference>
<feature type="compositionally biased region" description="Low complexity" evidence="10">
    <location>
        <begin position="406"/>
        <end position="430"/>
    </location>
</feature>
<evidence type="ECO:0000256" key="5">
    <source>
        <dbReference type="ARBA" id="ARBA00022801"/>
    </source>
</evidence>
<organism evidence="14 15">
    <name type="scientific">Fonsecaea multimorphosa CBS 102226</name>
    <dbReference type="NCBI Taxonomy" id="1442371"/>
    <lineage>
        <taxon>Eukaryota</taxon>
        <taxon>Fungi</taxon>
        <taxon>Dikarya</taxon>
        <taxon>Ascomycota</taxon>
        <taxon>Pezizomycotina</taxon>
        <taxon>Eurotiomycetes</taxon>
        <taxon>Chaetothyriomycetidae</taxon>
        <taxon>Chaetothyriales</taxon>
        <taxon>Herpotrichiellaceae</taxon>
        <taxon>Fonsecaea</taxon>
    </lineage>
</organism>
<reference evidence="14 15" key="1">
    <citation type="submission" date="2015-01" db="EMBL/GenBank/DDBJ databases">
        <title>The Genome Sequence of Fonsecaea multimorphosa CBS 102226.</title>
        <authorList>
            <consortium name="The Broad Institute Genomics Platform"/>
            <person name="Cuomo C."/>
            <person name="de Hoog S."/>
            <person name="Gorbushina A."/>
            <person name="Stielow B."/>
            <person name="Teixiera M."/>
            <person name="Abouelleil A."/>
            <person name="Chapman S.B."/>
            <person name="Priest M."/>
            <person name="Young S.K."/>
            <person name="Wortman J."/>
            <person name="Nusbaum C."/>
            <person name="Birren B."/>
        </authorList>
    </citation>
    <scope>NUCLEOTIDE SEQUENCE [LARGE SCALE GENOMIC DNA]</scope>
    <source>
        <strain evidence="14 15">CBS 102226</strain>
    </source>
</reference>
<dbReference type="PROSITE" id="PS00518">
    <property type="entry name" value="ZF_RING_1"/>
    <property type="match status" value="1"/>
</dbReference>
<keyword evidence="4 9" id="KW-0863">Zinc-finger</keyword>
<keyword evidence="3" id="KW-0547">Nucleotide-binding</keyword>
<feature type="compositionally biased region" description="Basic and acidic residues" evidence="10">
    <location>
        <begin position="952"/>
        <end position="961"/>
    </location>
</feature>
<feature type="compositionally biased region" description="Basic residues" evidence="10">
    <location>
        <begin position="962"/>
        <end position="979"/>
    </location>
</feature>
<dbReference type="CDD" id="cd18008">
    <property type="entry name" value="DEXDc_SHPRH-like"/>
    <property type="match status" value="1"/>
</dbReference>
<name>A0A0D2IYB0_9EURO</name>
<dbReference type="GO" id="GO:0016787">
    <property type="term" value="F:hydrolase activity"/>
    <property type="evidence" value="ECO:0007669"/>
    <property type="project" value="UniProtKB-KW"/>
</dbReference>
<evidence type="ECO:0000256" key="8">
    <source>
        <dbReference type="ARBA" id="ARBA00022840"/>
    </source>
</evidence>
<evidence type="ECO:0000259" key="12">
    <source>
        <dbReference type="PROSITE" id="PS51192"/>
    </source>
</evidence>
<dbReference type="Proteomes" id="UP000053411">
    <property type="component" value="Unassembled WGS sequence"/>
</dbReference>
<feature type="compositionally biased region" description="Acidic residues" evidence="10">
    <location>
        <begin position="912"/>
        <end position="924"/>
    </location>
</feature>
<dbReference type="PROSITE" id="PS51194">
    <property type="entry name" value="HELICASE_CTER"/>
    <property type="match status" value="1"/>
</dbReference>